<gene>
    <name evidence="1" type="ORF">ALC60_07880</name>
</gene>
<accession>A0A151WZ31</accession>
<dbReference type="EMBL" id="KQ982649">
    <property type="protein sequence ID" value="KYQ53150.1"/>
    <property type="molecule type" value="Genomic_DNA"/>
</dbReference>
<organism evidence="1 2">
    <name type="scientific">Mycetomoellerius zeteki</name>
    <dbReference type="NCBI Taxonomy" id="64791"/>
    <lineage>
        <taxon>Eukaryota</taxon>
        <taxon>Metazoa</taxon>
        <taxon>Ecdysozoa</taxon>
        <taxon>Arthropoda</taxon>
        <taxon>Hexapoda</taxon>
        <taxon>Insecta</taxon>
        <taxon>Pterygota</taxon>
        <taxon>Neoptera</taxon>
        <taxon>Endopterygota</taxon>
        <taxon>Hymenoptera</taxon>
        <taxon>Apocrita</taxon>
        <taxon>Aculeata</taxon>
        <taxon>Formicoidea</taxon>
        <taxon>Formicidae</taxon>
        <taxon>Myrmicinae</taxon>
        <taxon>Mycetomoellerius</taxon>
    </lineage>
</organism>
<proteinExistence type="predicted"/>
<protein>
    <submittedName>
        <fullName evidence="1">Uncharacterized protein</fullName>
    </submittedName>
</protein>
<evidence type="ECO:0000313" key="2">
    <source>
        <dbReference type="Proteomes" id="UP000075809"/>
    </source>
</evidence>
<evidence type="ECO:0000313" key="1">
    <source>
        <dbReference type="EMBL" id="KYQ53150.1"/>
    </source>
</evidence>
<dbReference type="Proteomes" id="UP000075809">
    <property type="component" value="Unassembled WGS sequence"/>
</dbReference>
<keyword evidence="2" id="KW-1185">Reference proteome</keyword>
<name>A0A151WZ31_9HYME</name>
<reference evidence="1 2" key="1">
    <citation type="submission" date="2015-09" db="EMBL/GenBank/DDBJ databases">
        <title>Trachymyrmex zeteki WGS genome.</title>
        <authorList>
            <person name="Nygaard S."/>
            <person name="Hu H."/>
            <person name="Boomsma J."/>
            <person name="Zhang G."/>
        </authorList>
    </citation>
    <scope>NUCLEOTIDE SEQUENCE [LARGE SCALE GENOMIC DNA]</scope>
    <source>
        <strain evidence="1">Tzet28-1</strain>
        <tissue evidence="1">Whole body</tissue>
    </source>
</reference>
<dbReference type="AlphaFoldDB" id="A0A151WZ31"/>
<sequence length="200" mass="22142">CNSQQAGQLTSGQREFRSIIDRTAGRSGCVDRVACLVKSPTGNVELKLQTYFSSYSHGHSRYKWASFAKASGLRAISTLNNARRESVKFARKCECGSGFFAPFDTFGRYDPEWASEWRFFEADVARNHCNVAVHTNSRTRARSALHTRDGEGYTNTLFHEGWLDVSACQRAVFVVQTSSSCMGAPSKTSPVVGLYSGREA</sequence>
<feature type="non-terminal residue" evidence="1">
    <location>
        <position position="1"/>
    </location>
</feature>